<reference evidence="5 6" key="1">
    <citation type="submission" date="2022-07" db="EMBL/GenBank/DDBJ databases">
        <title>Methylomonas rivi sp. nov., Methylomonas rosea sp. nov., Methylomonas aureus sp. nov. and Methylomonas subterranea sp. nov., four novel methanotrophs isolated from a freshwater creek and the deep terrestrial subsurface.</title>
        <authorList>
            <person name="Abin C."/>
            <person name="Sankaranarayanan K."/>
            <person name="Garner C."/>
            <person name="Sindelar R."/>
            <person name="Kotary K."/>
            <person name="Garner R."/>
            <person name="Barclay S."/>
            <person name="Lawson P."/>
            <person name="Krumholz L."/>
        </authorList>
    </citation>
    <scope>NUCLEOTIDE SEQUENCE [LARGE SCALE GENOMIC DNA]</scope>
    <source>
        <strain evidence="5 6">SURF-2</strain>
    </source>
</reference>
<dbReference type="Gene3D" id="3.30.70.270">
    <property type="match status" value="1"/>
</dbReference>
<evidence type="ECO:0000256" key="2">
    <source>
        <dbReference type="ARBA" id="ARBA00034247"/>
    </source>
</evidence>
<dbReference type="PROSITE" id="PS50887">
    <property type="entry name" value="GGDEF"/>
    <property type="match status" value="1"/>
</dbReference>
<evidence type="ECO:0000313" key="5">
    <source>
        <dbReference type="EMBL" id="MCQ8104513.1"/>
    </source>
</evidence>
<evidence type="ECO:0000256" key="1">
    <source>
        <dbReference type="ARBA" id="ARBA00012528"/>
    </source>
</evidence>
<dbReference type="EC" id="2.7.7.65" evidence="1"/>
<feature type="domain" description="GGDEF" evidence="4">
    <location>
        <begin position="377"/>
        <end position="507"/>
    </location>
</feature>
<dbReference type="NCBIfam" id="TIGR00254">
    <property type="entry name" value="GGDEF"/>
    <property type="match status" value="1"/>
</dbReference>
<dbReference type="Pfam" id="PF20975">
    <property type="entry name" value="DGCcoil"/>
    <property type="match status" value="2"/>
</dbReference>
<evidence type="ECO:0000313" key="6">
    <source>
        <dbReference type="Proteomes" id="UP001524499"/>
    </source>
</evidence>
<feature type="coiled-coil region" evidence="3">
    <location>
        <begin position="305"/>
        <end position="346"/>
    </location>
</feature>
<dbReference type="Proteomes" id="UP001524499">
    <property type="component" value="Unassembled WGS sequence"/>
</dbReference>
<dbReference type="InterPro" id="IPR048516">
    <property type="entry name" value="DGCcoil"/>
</dbReference>
<comment type="caution">
    <text evidence="5">The sequence shown here is derived from an EMBL/GenBank/DDBJ whole genome shotgun (WGS) entry which is preliminary data.</text>
</comment>
<dbReference type="EMBL" id="JANIBJ010000016">
    <property type="protein sequence ID" value="MCQ8104513.1"/>
    <property type="molecule type" value="Genomic_DNA"/>
</dbReference>
<protein>
    <recommendedName>
        <fullName evidence="1">diguanylate cyclase</fullName>
        <ecNumber evidence="1">2.7.7.65</ecNumber>
    </recommendedName>
</protein>
<dbReference type="PANTHER" id="PTHR45138:SF9">
    <property type="entry name" value="DIGUANYLATE CYCLASE DGCM-RELATED"/>
    <property type="match status" value="1"/>
</dbReference>
<organism evidence="5 6">
    <name type="scientific">Methylomonas subterranea</name>
    <dbReference type="NCBI Taxonomy" id="2952225"/>
    <lineage>
        <taxon>Bacteria</taxon>
        <taxon>Pseudomonadati</taxon>
        <taxon>Pseudomonadota</taxon>
        <taxon>Gammaproteobacteria</taxon>
        <taxon>Methylococcales</taxon>
        <taxon>Methylococcaceae</taxon>
        <taxon>Methylomonas</taxon>
    </lineage>
</organism>
<dbReference type="InterPro" id="IPR043128">
    <property type="entry name" value="Rev_trsase/Diguanyl_cyclase"/>
</dbReference>
<keyword evidence="3" id="KW-0175">Coiled coil</keyword>
<dbReference type="RefSeq" id="WP_256602308.1">
    <property type="nucleotide sequence ID" value="NZ_JANIBJ010000016.1"/>
</dbReference>
<keyword evidence="5" id="KW-0808">Transferase</keyword>
<dbReference type="SUPFAM" id="SSF55073">
    <property type="entry name" value="Nucleotide cyclase"/>
    <property type="match status" value="1"/>
</dbReference>
<dbReference type="InterPro" id="IPR000160">
    <property type="entry name" value="GGDEF_dom"/>
</dbReference>
<dbReference type="InterPro" id="IPR050469">
    <property type="entry name" value="Diguanylate_Cyclase"/>
</dbReference>
<keyword evidence="5" id="KW-0548">Nucleotidyltransferase</keyword>
<dbReference type="SMART" id="SM00267">
    <property type="entry name" value="GGDEF"/>
    <property type="match status" value="1"/>
</dbReference>
<dbReference type="GO" id="GO:0052621">
    <property type="term" value="F:diguanylate cyclase activity"/>
    <property type="evidence" value="ECO:0007669"/>
    <property type="project" value="UniProtKB-EC"/>
</dbReference>
<accession>A0ABT1TGC2</accession>
<comment type="catalytic activity">
    <reaction evidence="2">
        <text>2 GTP = 3',3'-c-di-GMP + 2 diphosphate</text>
        <dbReference type="Rhea" id="RHEA:24898"/>
        <dbReference type="ChEBI" id="CHEBI:33019"/>
        <dbReference type="ChEBI" id="CHEBI:37565"/>
        <dbReference type="ChEBI" id="CHEBI:58805"/>
        <dbReference type="EC" id="2.7.7.65"/>
    </reaction>
</comment>
<name>A0ABT1TGC2_9GAMM</name>
<evidence type="ECO:0000259" key="4">
    <source>
        <dbReference type="PROSITE" id="PS50887"/>
    </source>
</evidence>
<keyword evidence="6" id="KW-1185">Reference proteome</keyword>
<sequence length="507" mass="56955">MSFFKTRDDSPAKWKEKYFDLLDSQEKSEQEHKTSQDLLCKTIIRFALAAKGYNTTLDPHLDRIRELLKTGVKIQLLRSELEEFSNALLSMEDYSNRERADATLLFDFLTAHFPDRSRDLENLRQRYAAGDYSSPQLLFSSLSNILADNPSETGDFAGELALADTQAIGRHLLELLEGADLPGEFLDDGNKLKNRLQSGQPLGPIFGDAVNLLMSIKDHLRLEQQDMADFLSALTEELAGLGLLATGVNIAAEDAEKKRHDIDRDLASQMADLQRKSATATQLEPLKQLVGLRLQSINQQLQSYAMQEQVERDKTQRELRNLLQKIRDMEAETSELQSRLDAAQNRAMRDPLTNLPNRLAFEERLTDEIARANRYGGALTLAVWDIDLFKNINDTYGHKSGDKALMVIARLLSGHCREADFVARFGGEEFVMLLPETTLTSGLKMTDDLRKNIGKSSFRANGDKISITLSCGLTQYKQGDNNESIFIRADGALYQAKQNGRNQCVAA</sequence>
<evidence type="ECO:0000256" key="3">
    <source>
        <dbReference type="SAM" id="Coils"/>
    </source>
</evidence>
<dbReference type="Pfam" id="PF00990">
    <property type="entry name" value="GGDEF"/>
    <property type="match status" value="1"/>
</dbReference>
<proteinExistence type="predicted"/>
<dbReference type="CDD" id="cd01949">
    <property type="entry name" value="GGDEF"/>
    <property type="match status" value="1"/>
</dbReference>
<gene>
    <name evidence="5" type="ORF">NP590_10395</name>
</gene>
<dbReference type="InterPro" id="IPR029787">
    <property type="entry name" value="Nucleotide_cyclase"/>
</dbReference>
<dbReference type="PANTHER" id="PTHR45138">
    <property type="entry name" value="REGULATORY COMPONENTS OF SENSORY TRANSDUCTION SYSTEM"/>
    <property type="match status" value="1"/>
</dbReference>